<keyword evidence="10" id="KW-1185">Reference proteome</keyword>
<evidence type="ECO:0000256" key="2">
    <source>
        <dbReference type="ARBA" id="ARBA00022741"/>
    </source>
</evidence>
<dbReference type="Proteomes" id="UP000198571">
    <property type="component" value="Unassembled WGS sequence"/>
</dbReference>
<evidence type="ECO:0000259" key="8">
    <source>
        <dbReference type="Pfam" id="PF00350"/>
    </source>
</evidence>
<comment type="subcellular location">
    <subcellularLocation>
        <location evidence="1">Membrane</location>
    </subcellularLocation>
</comment>
<gene>
    <name evidence="9" type="ORF">SAMN05518684_1127</name>
</gene>
<evidence type="ECO:0000256" key="5">
    <source>
        <dbReference type="ARBA" id="ARBA00023136"/>
    </source>
</evidence>
<dbReference type="InterPro" id="IPR045063">
    <property type="entry name" value="Dynamin_N"/>
</dbReference>
<organism evidence="9 10">
    <name type="scientific">Salipaludibacillus aurantiacus</name>
    <dbReference type="NCBI Taxonomy" id="1601833"/>
    <lineage>
        <taxon>Bacteria</taxon>
        <taxon>Bacillati</taxon>
        <taxon>Bacillota</taxon>
        <taxon>Bacilli</taxon>
        <taxon>Bacillales</taxon>
        <taxon>Bacillaceae</taxon>
    </lineage>
</organism>
<keyword evidence="6" id="KW-0175">Coiled coil</keyword>
<dbReference type="STRING" id="1601833.SAMN05518684_1127"/>
<evidence type="ECO:0000313" key="9">
    <source>
        <dbReference type="EMBL" id="SES23726.1"/>
    </source>
</evidence>
<feature type="coiled-coil region" evidence="6">
    <location>
        <begin position="365"/>
        <end position="392"/>
    </location>
</feature>
<dbReference type="CDD" id="cd09912">
    <property type="entry name" value="DLP_2"/>
    <property type="match status" value="1"/>
</dbReference>
<sequence>MKTTGEKQTESQNELVFTEEERSRLERIGDKRESGTFEIAFCGHFSAGKSTLLNRLVSADILPVSPIPTSANVIKIRQGETGLNLHTKTGGDDIRFDNDIPWDKVRNWGMDGDELAGMTITAPLAFLGENGCIVDTPGVDSTDESHESVTLEQLYTTDAIVYVMDYNHVQSETNLYFLKQLTEENKPVYIVINQIDKHNEEEISLADYKRSVEGVFKSWGIRHYGIYFTTMKKMDHPANEFSRLEQHIKGLLYNSSKIAGDSYAQVKKGFYKSVMSRVQEEKQEAVDAVLQEIDDKGYKSEDLAKQETLEKELEFLRHYRTEMFEAYQEEMGSFYRNVTLFPYTTTELVRSWLESQQKGFKTGFLFSKKKTQEEQERRLAKLTEELQDKIKSQLLFHVKAYFQNTDRHLLSNKNDFEKALGELDVTITADRLKNNVNSGPVNRDYVYNFTKEMTAQIVRDVQSQAERLLSVKLDGLEAHYKKEEETVLERLFALNELEPYKEQITAIEEKFERQLVYLENELQNLPADSAFKDKAAQTAELPYPSSQDEASFITVSLPEESVIDEEFSEAEVETESFSEQDMETSVTAWKTQLLEGSRSQLFEKDRKQLLDRIERFENQTFIISLFGAFSAGKSSFANALLGAKVMPVSPHPTTAAVNTVQKSTDRHENETAVVTFKTEEALSKEVAFVAESLDLKLDLKSLAGWKPSLKQFVTSYQKTNADYLMTIRKSLEKMEHSLGETLTVSFEEMNRFVADETHACLVEKVDMYYDCPLTEKGIVLVDTPGVNSIHGRHTNLAFQQLRQSDAIFYLTYYNHAFSKADHYFLQQMGQVNESFNEDKLYFIINASDLAGSRGELNGVRQHVRDQLVSNGITRPRLHHVSSKEGLANKLSGEGEESSFSEFEAHFYDKTILELKSLSFKLLSSQLNHYTGKMLDTIQFMNEEHTVQVEKQAELKQAAQQEMDRVEEAPFSHAVRDIFHELEQFTLYLRQRMTYVLNDYYPTAVNVTVLTGSSKKELQSQLAGALQEWRSLGEQFLKQELEAVAIRLENAMKRISLHWFKMEQETSRARLPYLSVEEKVPPFRLETGSGELSLNLEVDPFLLYIKSKKDFFEEGKIKELKEAVVEAGAEQASGIIRSYESQLEKQAEEELSKLEKSLKNLLIKGIDEESKRFDILLDPAEKTVLQKEYEKMSGLLREQH</sequence>
<dbReference type="EMBL" id="FOGT01000012">
    <property type="protein sequence ID" value="SES23726.1"/>
    <property type="molecule type" value="Genomic_DNA"/>
</dbReference>
<dbReference type="SUPFAM" id="SSF52540">
    <property type="entry name" value="P-loop containing nucleoside triphosphate hydrolases"/>
    <property type="match status" value="2"/>
</dbReference>
<feature type="domain" description="Dynamin N-terminal" evidence="8">
    <location>
        <begin position="623"/>
        <end position="840"/>
    </location>
</feature>
<dbReference type="GO" id="GO:0003924">
    <property type="term" value="F:GTPase activity"/>
    <property type="evidence" value="ECO:0007669"/>
    <property type="project" value="InterPro"/>
</dbReference>
<keyword evidence="3" id="KW-0378">Hydrolase</keyword>
<evidence type="ECO:0000256" key="7">
    <source>
        <dbReference type="SAM" id="MobiDB-lite"/>
    </source>
</evidence>
<dbReference type="InterPro" id="IPR027094">
    <property type="entry name" value="Mitofusin_fam"/>
</dbReference>
<keyword evidence="5" id="KW-0472">Membrane</keyword>
<keyword evidence="4" id="KW-0342">GTP-binding</keyword>
<feature type="coiled-coil region" evidence="6">
    <location>
        <begin position="941"/>
        <end position="968"/>
    </location>
</feature>
<name>A0A1H9VPR4_9BACI</name>
<protein>
    <submittedName>
        <fullName evidence="9">Dynamin family protein</fullName>
    </submittedName>
</protein>
<dbReference type="InterPro" id="IPR027417">
    <property type="entry name" value="P-loop_NTPase"/>
</dbReference>
<dbReference type="Pfam" id="PF00350">
    <property type="entry name" value="Dynamin_N"/>
    <property type="match status" value="2"/>
</dbReference>
<accession>A0A1H9VPR4</accession>
<feature type="region of interest" description="Disordered" evidence="7">
    <location>
        <begin position="1"/>
        <end position="27"/>
    </location>
</feature>
<dbReference type="GO" id="GO:0016020">
    <property type="term" value="C:membrane"/>
    <property type="evidence" value="ECO:0007669"/>
    <property type="project" value="UniProtKB-SubCell"/>
</dbReference>
<feature type="coiled-coil region" evidence="6">
    <location>
        <begin position="1128"/>
        <end position="1163"/>
    </location>
</feature>
<dbReference type="GO" id="GO:0005525">
    <property type="term" value="F:GTP binding"/>
    <property type="evidence" value="ECO:0007669"/>
    <property type="project" value="UniProtKB-KW"/>
</dbReference>
<dbReference type="PANTHER" id="PTHR10465:SF0">
    <property type="entry name" value="SARCALUMENIN"/>
    <property type="match status" value="1"/>
</dbReference>
<feature type="domain" description="Dynamin N-terminal" evidence="8">
    <location>
        <begin position="39"/>
        <end position="195"/>
    </location>
</feature>
<dbReference type="PANTHER" id="PTHR10465">
    <property type="entry name" value="TRANSMEMBRANE GTPASE FZO1"/>
    <property type="match status" value="1"/>
</dbReference>
<keyword evidence="2" id="KW-0547">Nucleotide-binding</keyword>
<evidence type="ECO:0000256" key="3">
    <source>
        <dbReference type="ARBA" id="ARBA00022801"/>
    </source>
</evidence>
<evidence type="ECO:0000313" key="10">
    <source>
        <dbReference type="Proteomes" id="UP000198571"/>
    </source>
</evidence>
<proteinExistence type="predicted"/>
<dbReference type="AlphaFoldDB" id="A0A1H9VPR4"/>
<evidence type="ECO:0000256" key="4">
    <source>
        <dbReference type="ARBA" id="ARBA00023134"/>
    </source>
</evidence>
<evidence type="ECO:0000256" key="1">
    <source>
        <dbReference type="ARBA" id="ARBA00004370"/>
    </source>
</evidence>
<evidence type="ECO:0000256" key="6">
    <source>
        <dbReference type="SAM" id="Coils"/>
    </source>
</evidence>
<reference evidence="10" key="1">
    <citation type="submission" date="2016-10" db="EMBL/GenBank/DDBJ databases">
        <authorList>
            <person name="Varghese N."/>
            <person name="Submissions S."/>
        </authorList>
    </citation>
    <scope>NUCLEOTIDE SEQUENCE [LARGE SCALE GENOMIC DNA]</scope>
    <source>
        <strain evidence="10">S9</strain>
    </source>
</reference>
<dbReference type="Gene3D" id="3.40.50.300">
    <property type="entry name" value="P-loop containing nucleotide triphosphate hydrolases"/>
    <property type="match status" value="2"/>
</dbReference>